<dbReference type="Proteomes" id="UP000801428">
    <property type="component" value="Unassembled WGS sequence"/>
</dbReference>
<comment type="caution">
    <text evidence="3">The sequence shown here is derived from an EMBL/GenBank/DDBJ whole genome shotgun (WGS) entry which is preliminary data.</text>
</comment>
<dbReference type="EMBL" id="SWKU01000057">
    <property type="protein sequence ID" value="KAF2993224.1"/>
    <property type="molecule type" value="Genomic_DNA"/>
</dbReference>
<evidence type="ECO:0000256" key="2">
    <source>
        <dbReference type="SAM" id="SignalP"/>
    </source>
</evidence>
<evidence type="ECO:0000256" key="1">
    <source>
        <dbReference type="SAM" id="MobiDB-lite"/>
    </source>
</evidence>
<feature type="compositionally biased region" description="Basic and acidic residues" evidence="1">
    <location>
        <begin position="119"/>
        <end position="139"/>
    </location>
</feature>
<protein>
    <submittedName>
        <fullName evidence="3">Uncharacterized protein</fullName>
    </submittedName>
</protein>
<feature type="chain" id="PRO_5040112142" evidence="2">
    <location>
        <begin position="20"/>
        <end position="503"/>
    </location>
</feature>
<evidence type="ECO:0000313" key="4">
    <source>
        <dbReference type="Proteomes" id="UP000801428"/>
    </source>
</evidence>
<reference evidence="3" key="1">
    <citation type="submission" date="2019-04" db="EMBL/GenBank/DDBJ databases">
        <title>Sequencing of skin fungus with MAO and IRED activity.</title>
        <authorList>
            <person name="Marsaioli A.J."/>
            <person name="Bonatto J.M.C."/>
            <person name="Reis Junior O."/>
        </authorList>
    </citation>
    <scope>NUCLEOTIDE SEQUENCE</scope>
    <source>
        <strain evidence="3">30M1</strain>
    </source>
</reference>
<keyword evidence="2" id="KW-0732">Signal</keyword>
<organism evidence="3 4">
    <name type="scientific">Curvularia kusanoi</name>
    <name type="common">Cochliobolus kusanoi</name>
    <dbReference type="NCBI Taxonomy" id="90978"/>
    <lineage>
        <taxon>Eukaryota</taxon>
        <taxon>Fungi</taxon>
        <taxon>Dikarya</taxon>
        <taxon>Ascomycota</taxon>
        <taxon>Pezizomycotina</taxon>
        <taxon>Dothideomycetes</taxon>
        <taxon>Pleosporomycetidae</taxon>
        <taxon>Pleosporales</taxon>
        <taxon>Pleosporineae</taxon>
        <taxon>Pleosporaceae</taxon>
        <taxon>Curvularia</taxon>
    </lineage>
</organism>
<accession>A0A9P4T2W4</accession>
<evidence type="ECO:0000313" key="3">
    <source>
        <dbReference type="EMBL" id="KAF2993224.1"/>
    </source>
</evidence>
<feature type="region of interest" description="Disordered" evidence="1">
    <location>
        <begin position="115"/>
        <end position="146"/>
    </location>
</feature>
<gene>
    <name evidence="3" type="ORF">E8E13_001126</name>
</gene>
<feature type="signal peptide" evidence="2">
    <location>
        <begin position="1"/>
        <end position="19"/>
    </location>
</feature>
<dbReference type="AlphaFoldDB" id="A0A9P4T2W4"/>
<dbReference type="OrthoDB" id="3762642at2759"/>
<feature type="compositionally biased region" description="Pro residues" evidence="1">
    <location>
        <begin position="68"/>
        <end position="83"/>
    </location>
</feature>
<proteinExistence type="predicted"/>
<sequence length="503" mass="57012">MRSNSLLLFILVSLNVASALSSGAETVGAGTHIHIGTQAKPKAKPQPIVNRPPTAPKTTPSTNKPAPQLNPPSTPKSPLPATTPVPASKLPPARSCKQLAVEEAIFEQLDQEENTLNGFDKRSPHADLVRRGKPKEPKGKNRPCGANKFASNNFESFGVEKVQNPDAPVYGYQVADSCDSYSWYRGETRRNLKPTLQNYHTEHVLEWQTVADFFGKYLVTHFNSRQFQSPDPEDTNAGKRNSDKFCPTWKMMWAERPADQTFALVTGGERRTPFQHIADVYPSSEARTPNYRNEFTLLQAQLNTLKSRFFSTSVLYDEQDKTKKGKRQIGMINLVKEEPRQAILRLRNVLGVRKYLDQAKVRTSMRDVKTRLQTRFDALETALALPANRRVIPPATGRRPVTGRTFDPWQPLGLGGLWHTYMNALWAEAKQKHEGFLQKWHQKVYETYCTPALKKNSRDATSDSQQVLLRKRNTRDACPMLEAFRKEWNNSKKTPTAFSRPWP</sequence>
<feature type="region of interest" description="Disordered" evidence="1">
    <location>
        <begin position="36"/>
        <end position="94"/>
    </location>
</feature>
<name>A0A9P4T2W4_CURKU</name>
<keyword evidence="4" id="KW-1185">Reference proteome</keyword>
<feature type="compositionally biased region" description="Polar residues" evidence="1">
    <location>
        <begin position="56"/>
        <end position="65"/>
    </location>
</feature>